<dbReference type="Gene3D" id="1.25.40.10">
    <property type="entry name" value="Tetratricopeptide repeat domain"/>
    <property type="match status" value="1"/>
</dbReference>
<dbReference type="SUPFAM" id="SSF48452">
    <property type="entry name" value="TPR-like"/>
    <property type="match status" value="1"/>
</dbReference>
<dbReference type="PANTHER" id="PTHR16056:SF2">
    <property type="entry name" value="TESTIS-EXPRESSED PROTEIN 10"/>
    <property type="match status" value="1"/>
</dbReference>
<organism evidence="2 3">
    <name type="scientific">Actinia tenebrosa</name>
    <name type="common">Australian red waratah sea anemone</name>
    <dbReference type="NCBI Taxonomy" id="6105"/>
    <lineage>
        <taxon>Eukaryota</taxon>
        <taxon>Metazoa</taxon>
        <taxon>Cnidaria</taxon>
        <taxon>Anthozoa</taxon>
        <taxon>Hexacorallia</taxon>
        <taxon>Actiniaria</taxon>
        <taxon>Actiniidae</taxon>
        <taxon>Actinia</taxon>
    </lineage>
</organism>
<accession>A0A6P8IP68</accession>
<keyword evidence="1" id="KW-0802">TPR repeat</keyword>
<dbReference type="InterPro" id="IPR011990">
    <property type="entry name" value="TPR-like_helical_dom_sf"/>
</dbReference>
<dbReference type="InterPro" id="IPR019734">
    <property type="entry name" value="TPR_rpt"/>
</dbReference>
<dbReference type="GO" id="GO:0071339">
    <property type="term" value="C:MLL1 complex"/>
    <property type="evidence" value="ECO:0007669"/>
    <property type="project" value="TreeGrafter"/>
</dbReference>
<dbReference type="OrthoDB" id="69711at2759"/>
<evidence type="ECO:0000313" key="2">
    <source>
        <dbReference type="Proteomes" id="UP000515163"/>
    </source>
</evidence>
<gene>
    <name evidence="3" type="primary">LOC116303268</name>
</gene>
<sequence length="235" mass="26862">MGAENFTQLSSRMTEEADALYNKIPSNEEIESFIAKHEKTSDPELLWRLARLSRILSSSHPDASKKKSYCLKMCDFANKGYELNPNSAGCNKYYAVAIMEAPTGQSEKAKRVHDVRACFKKAVEIDPQDATALLMLGIWHFRVADLPWLLRKIVNAVHSNPPTATYQEALEYFEKAEKVEPNFSLRNLLMLGKTHLRLKDNKLAKEYLQKAVDHQPKRPENEEFHKEAQTLLKGL</sequence>
<evidence type="ECO:0000313" key="3">
    <source>
        <dbReference type="RefSeq" id="XP_031568642.1"/>
    </source>
</evidence>
<dbReference type="KEGG" id="aten:116303268"/>
<protein>
    <submittedName>
        <fullName evidence="3">Regulator of microtubule dynamics protein 1-like</fullName>
    </submittedName>
</protein>
<name>A0A6P8IP68_ACTTE</name>
<reference evidence="3" key="1">
    <citation type="submission" date="2025-08" db="UniProtKB">
        <authorList>
            <consortium name="RefSeq"/>
        </authorList>
    </citation>
    <scope>IDENTIFICATION</scope>
    <source>
        <tissue evidence="3">Tentacle</tissue>
    </source>
</reference>
<dbReference type="RefSeq" id="XP_031568642.1">
    <property type="nucleotide sequence ID" value="XM_031712782.1"/>
</dbReference>
<feature type="repeat" description="TPR" evidence="1">
    <location>
        <begin position="185"/>
        <end position="218"/>
    </location>
</feature>
<dbReference type="GeneID" id="116303268"/>
<dbReference type="Proteomes" id="UP000515163">
    <property type="component" value="Unplaced"/>
</dbReference>
<dbReference type="PROSITE" id="PS50005">
    <property type="entry name" value="TPR"/>
    <property type="match status" value="1"/>
</dbReference>
<dbReference type="Pfam" id="PF21033">
    <property type="entry name" value="RMD1-3"/>
    <property type="match status" value="1"/>
</dbReference>
<dbReference type="InterPro" id="IPR049039">
    <property type="entry name" value="RMD1-3_a_helical_rpt"/>
</dbReference>
<evidence type="ECO:0000256" key="1">
    <source>
        <dbReference type="PROSITE-ProRule" id="PRU00339"/>
    </source>
</evidence>
<keyword evidence="2" id="KW-1185">Reference proteome</keyword>
<dbReference type="PANTHER" id="PTHR16056">
    <property type="entry name" value="REGULATOR OF MICROTUBULE DYNAMICS PROTEIN"/>
    <property type="match status" value="1"/>
</dbReference>
<dbReference type="AlphaFoldDB" id="A0A6P8IP68"/>
<proteinExistence type="predicted"/>
<dbReference type="InParanoid" id="A0A6P8IP68"/>